<comment type="caution">
    <text evidence="2">The sequence shown here is derived from an EMBL/GenBank/DDBJ whole genome shotgun (WGS) entry which is preliminary data.</text>
</comment>
<sequence length="256" mass="29601">MRRLVFLFFGVIALSTVTQAQSQTKAVHDSLTQQLAYFQKKAQYLAKRSKGLTQQVTKLNTKNRKLFLHVEALKQDSVRFKQLLEESYAENKRLVKAYELRIQGMAGELRALHDSVASLRVVKHDLEMIKSYFATARLAKREYDLPVDKVIQTLNDLFIRQSSPYKIKSISDKELVITEDFTLKRQTLLFIRSNVPMQGEYKLIMKPHPFDDDKTLVDLRDALVHKRGDVLVTDSSSADQLRAESRLFSFIDKAIY</sequence>
<keyword evidence="3" id="KW-1185">Reference proteome</keyword>
<feature type="chain" id="PRO_5019397020" evidence="1">
    <location>
        <begin position="21"/>
        <end position="256"/>
    </location>
</feature>
<reference evidence="2 3" key="1">
    <citation type="submission" date="2018-08" db="EMBL/GenBank/DDBJ databases">
        <title>Fibrisoma montanum sp. nov., isolated from Danxia mountain soil.</title>
        <authorList>
            <person name="Huang Y."/>
        </authorList>
    </citation>
    <scope>NUCLEOTIDE SEQUENCE [LARGE SCALE GENOMIC DNA]</scope>
    <source>
        <strain evidence="2 3">HYT19</strain>
    </source>
</reference>
<accession>A0A418LX84</accession>
<dbReference type="RefSeq" id="WP_119671602.1">
    <property type="nucleotide sequence ID" value="NZ_QXED01000015.1"/>
</dbReference>
<dbReference type="OrthoDB" id="936844at2"/>
<gene>
    <name evidence="2" type="ORF">DYU11_30835</name>
</gene>
<evidence type="ECO:0000313" key="3">
    <source>
        <dbReference type="Proteomes" id="UP000283523"/>
    </source>
</evidence>
<evidence type="ECO:0000256" key="1">
    <source>
        <dbReference type="SAM" id="SignalP"/>
    </source>
</evidence>
<proteinExistence type="predicted"/>
<dbReference type="Proteomes" id="UP000283523">
    <property type="component" value="Unassembled WGS sequence"/>
</dbReference>
<protein>
    <submittedName>
        <fullName evidence="2">Uncharacterized protein</fullName>
    </submittedName>
</protein>
<keyword evidence="1" id="KW-0732">Signal</keyword>
<name>A0A418LX84_9BACT</name>
<organism evidence="2 3">
    <name type="scientific">Fibrisoma montanum</name>
    <dbReference type="NCBI Taxonomy" id="2305895"/>
    <lineage>
        <taxon>Bacteria</taxon>
        <taxon>Pseudomonadati</taxon>
        <taxon>Bacteroidota</taxon>
        <taxon>Cytophagia</taxon>
        <taxon>Cytophagales</taxon>
        <taxon>Spirosomataceae</taxon>
        <taxon>Fibrisoma</taxon>
    </lineage>
</organism>
<evidence type="ECO:0000313" key="2">
    <source>
        <dbReference type="EMBL" id="RIV17870.1"/>
    </source>
</evidence>
<feature type="signal peptide" evidence="1">
    <location>
        <begin position="1"/>
        <end position="20"/>
    </location>
</feature>
<dbReference type="AlphaFoldDB" id="A0A418LX84"/>
<dbReference type="EMBL" id="QXED01000015">
    <property type="protein sequence ID" value="RIV17870.1"/>
    <property type="molecule type" value="Genomic_DNA"/>
</dbReference>